<organism evidence="2 3">
    <name type="scientific">Paramuricea clavata</name>
    <name type="common">Red gorgonian</name>
    <name type="synonym">Violescent sea-whip</name>
    <dbReference type="NCBI Taxonomy" id="317549"/>
    <lineage>
        <taxon>Eukaryota</taxon>
        <taxon>Metazoa</taxon>
        <taxon>Cnidaria</taxon>
        <taxon>Anthozoa</taxon>
        <taxon>Octocorallia</taxon>
        <taxon>Malacalcyonacea</taxon>
        <taxon>Plexauridae</taxon>
        <taxon>Paramuricea</taxon>
    </lineage>
</organism>
<feature type="non-terminal residue" evidence="2">
    <location>
        <position position="189"/>
    </location>
</feature>
<accession>A0A6S7II13</accession>
<evidence type="ECO:0000313" key="3">
    <source>
        <dbReference type="Proteomes" id="UP001152795"/>
    </source>
</evidence>
<feature type="region of interest" description="Disordered" evidence="1">
    <location>
        <begin position="1"/>
        <end position="28"/>
    </location>
</feature>
<name>A0A6S7II13_PARCT</name>
<proteinExistence type="predicted"/>
<gene>
    <name evidence="2" type="ORF">PACLA_8A039167</name>
</gene>
<dbReference type="EMBL" id="CACRXK020008958">
    <property type="protein sequence ID" value="CAB4016070.1"/>
    <property type="molecule type" value="Genomic_DNA"/>
</dbReference>
<keyword evidence="3" id="KW-1185">Reference proteome</keyword>
<dbReference type="AlphaFoldDB" id="A0A6S7II13"/>
<reference evidence="2" key="1">
    <citation type="submission" date="2020-04" db="EMBL/GenBank/DDBJ databases">
        <authorList>
            <person name="Alioto T."/>
            <person name="Alioto T."/>
            <person name="Gomez Garrido J."/>
        </authorList>
    </citation>
    <scope>NUCLEOTIDE SEQUENCE</scope>
    <source>
        <strain evidence="2">A484AB</strain>
    </source>
</reference>
<evidence type="ECO:0000256" key="1">
    <source>
        <dbReference type="SAM" id="MobiDB-lite"/>
    </source>
</evidence>
<sequence length="189" mass="20761">TYSTAKEYLKTAKETSNVESGKSDGENDPLAATFAPACAMMTSNIAETNRDKSALAGTCSTTGEYSSHKESRIDGLQNSTLEMTQTVRPMRPTQQRDDLQTTVLMKLETIIDNQNESLRMLRQLSTATRGVGGSDIMLEDILPESINEVVAFNALCEQLPDDEFKKKMINFCIASCGSDVGVLDAFWQK</sequence>
<evidence type="ECO:0000313" key="2">
    <source>
        <dbReference type="EMBL" id="CAB4016070.1"/>
    </source>
</evidence>
<protein>
    <submittedName>
        <fullName evidence="2">Uncharacterized protein</fullName>
    </submittedName>
</protein>
<comment type="caution">
    <text evidence="2">The sequence shown here is derived from an EMBL/GenBank/DDBJ whole genome shotgun (WGS) entry which is preliminary data.</text>
</comment>
<dbReference type="Proteomes" id="UP001152795">
    <property type="component" value="Unassembled WGS sequence"/>
</dbReference>